<reference evidence="1 2" key="1">
    <citation type="submission" date="2019-07" db="EMBL/GenBank/DDBJ databases">
        <authorList>
            <person name="Kim J.K."/>
            <person name="Cheong H.-M."/>
            <person name="Choi Y."/>
            <person name="Hwang K.J."/>
            <person name="Lee S."/>
            <person name="Choi C."/>
        </authorList>
    </citation>
    <scope>NUCLEOTIDE SEQUENCE [LARGE SCALE GENOMIC DNA]</scope>
    <source>
        <strain evidence="1 2">KS 22</strain>
    </source>
</reference>
<dbReference type="Proteomes" id="UP000515679">
    <property type="component" value="Chromosome"/>
</dbReference>
<organism evidence="1 2">
    <name type="scientific">Cohnella cholangitidis</name>
    <dbReference type="NCBI Taxonomy" id="2598458"/>
    <lineage>
        <taxon>Bacteria</taxon>
        <taxon>Bacillati</taxon>
        <taxon>Bacillota</taxon>
        <taxon>Bacilli</taxon>
        <taxon>Bacillales</taxon>
        <taxon>Paenibacillaceae</taxon>
        <taxon>Cohnella</taxon>
    </lineage>
</organism>
<accession>A0A7G5BTS2</accession>
<evidence type="ECO:0008006" key="3">
    <source>
        <dbReference type="Google" id="ProtNLM"/>
    </source>
</evidence>
<evidence type="ECO:0000313" key="1">
    <source>
        <dbReference type="EMBL" id="QMV40356.1"/>
    </source>
</evidence>
<dbReference type="AlphaFoldDB" id="A0A7G5BTS2"/>
<protein>
    <recommendedName>
        <fullName evidence="3">Flagellar protein</fullName>
    </recommendedName>
</protein>
<gene>
    <name evidence="1" type="ORF">FPL14_03430</name>
</gene>
<dbReference type="EMBL" id="CP041969">
    <property type="protein sequence ID" value="QMV40356.1"/>
    <property type="molecule type" value="Genomic_DNA"/>
</dbReference>
<proteinExistence type="predicted"/>
<sequence>MSNELMVAHCPECGNVFQKNPRNLCASCATIVDQQMQSIERYLLRNRMATTEDLAQATTLSPQRIRAWIRKGKLSIFDYPNMTDQCDLCASPIRRGHLCTPCSTKIKDDIARTLEREQKMKERLRAAHSYIVKN</sequence>
<name>A0A7G5BTS2_9BACL</name>
<dbReference type="RefSeq" id="WP_182301712.1">
    <property type="nucleotide sequence ID" value="NZ_CP041969.1"/>
</dbReference>
<dbReference type="KEGG" id="cchl:FPL14_03430"/>
<evidence type="ECO:0000313" key="2">
    <source>
        <dbReference type="Proteomes" id="UP000515679"/>
    </source>
</evidence>
<keyword evidence="2" id="KW-1185">Reference proteome</keyword>